<dbReference type="PATRIC" id="fig|1114856.3.peg.3228"/>
<organism evidence="1 2">
    <name type="scientific">Natronorubrum tibetense GA33</name>
    <dbReference type="NCBI Taxonomy" id="1114856"/>
    <lineage>
        <taxon>Archaea</taxon>
        <taxon>Methanobacteriati</taxon>
        <taxon>Methanobacteriota</taxon>
        <taxon>Stenosarchaea group</taxon>
        <taxon>Halobacteria</taxon>
        <taxon>Halobacteriales</taxon>
        <taxon>Natrialbaceae</taxon>
        <taxon>Natronorubrum</taxon>
    </lineage>
</organism>
<sequence>MSERPEVRRGDVVIVRLDPAEGHEMKKTRPAVVLQNDIGNENSSTTIVAPATGTYRDYPFEVLAEAAESPFEKDSSVRLDQVRAVSIEKRIHSVVGSLDAETMETVDEALKLSLGLD</sequence>
<dbReference type="eggNOG" id="arCOG03943">
    <property type="taxonomic scope" value="Archaea"/>
</dbReference>
<dbReference type="GO" id="GO:0016075">
    <property type="term" value="P:rRNA catabolic process"/>
    <property type="evidence" value="ECO:0007669"/>
    <property type="project" value="TreeGrafter"/>
</dbReference>
<dbReference type="STRING" id="1114856.GCA_000383975_04466"/>
<dbReference type="AlphaFoldDB" id="L9VQF6"/>
<name>L9VQF6_9EURY</name>
<evidence type="ECO:0000313" key="1">
    <source>
        <dbReference type="EMBL" id="ELY39291.1"/>
    </source>
</evidence>
<dbReference type="Pfam" id="PF02452">
    <property type="entry name" value="PemK_toxin"/>
    <property type="match status" value="1"/>
</dbReference>
<dbReference type="InterPro" id="IPR003477">
    <property type="entry name" value="PemK-like"/>
</dbReference>
<gene>
    <name evidence="1" type="ORF">C496_15577</name>
</gene>
<dbReference type="OrthoDB" id="109270at2157"/>
<dbReference type="EMBL" id="AOHW01000038">
    <property type="protein sequence ID" value="ELY39291.1"/>
    <property type="molecule type" value="Genomic_DNA"/>
</dbReference>
<proteinExistence type="predicted"/>
<evidence type="ECO:0000313" key="2">
    <source>
        <dbReference type="Proteomes" id="UP000011599"/>
    </source>
</evidence>
<keyword evidence="2" id="KW-1185">Reference proteome</keyword>
<dbReference type="PIRSF" id="PIRSF033490">
    <property type="entry name" value="MazF"/>
    <property type="match status" value="1"/>
</dbReference>
<dbReference type="InterPro" id="IPR011067">
    <property type="entry name" value="Plasmid_toxin/cell-grow_inhib"/>
</dbReference>
<dbReference type="PANTHER" id="PTHR33988">
    <property type="entry name" value="ENDORIBONUCLEASE MAZF-RELATED"/>
    <property type="match status" value="1"/>
</dbReference>
<dbReference type="SUPFAM" id="SSF50118">
    <property type="entry name" value="Cell growth inhibitor/plasmid maintenance toxic component"/>
    <property type="match status" value="1"/>
</dbReference>
<dbReference type="GO" id="GO:0006402">
    <property type="term" value="P:mRNA catabolic process"/>
    <property type="evidence" value="ECO:0007669"/>
    <property type="project" value="TreeGrafter"/>
</dbReference>
<dbReference type="Gene3D" id="2.30.30.110">
    <property type="match status" value="1"/>
</dbReference>
<dbReference type="GO" id="GO:0004521">
    <property type="term" value="F:RNA endonuclease activity"/>
    <property type="evidence" value="ECO:0007669"/>
    <property type="project" value="TreeGrafter"/>
</dbReference>
<dbReference type="GO" id="GO:0003677">
    <property type="term" value="F:DNA binding"/>
    <property type="evidence" value="ECO:0007669"/>
    <property type="project" value="InterPro"/>
</dbReference>
<comment type="caution">
    <text evidence="1">The sequence shown here is derived from an EMBL/GenBank/DDBJ whole genome shotgun (WGS) entry which is preliminary data.</text>
</comment>
<accession>L9VQF6</accession>
<dbReference type="RefSeq" id="WP_006091112.1">
    <property type="nucleotide sequence ID" value="NZ_AOHW01000038.1"/>
</dbReference>
<reference evidence="1 2" key="1">
    <citation type="journal article" date="2014" name="PLoS Genet.">
        <title>Phylogenetically driven sequencing of extremely halophilic archaea reveals strategies for static and dynamic osmo-response.</title>
        <authorList>
            <person name="Becker E.A."/>
            <person name="Seitzer P.M."/>
            <person name="Tritt A."/>
            <person name="Larsen D."/>
            <person name="Krusor M."/>
            <person name="Yao A.I."/>
            <person name="Wu D."/>
            <person name="Madern D."/>
            <person name="Eisen J.A."/>
            <person name="Darling A.E."/>
            <person name="Facciotti M.T."/>
        </authorList>
    </citation>
    <scope>NUCLEOTIDE SEQUENCE [LARGE SCALE GENOMIC DNA]</scope>
    <source>
        <strain evidence="1 2">GA33</strain>
    </source>
</reference>
<protein>
    <submittedName>
        <fullName evidence="1">MazF family transcriptional regulator</fullName>
    </submittedName>
</protein>
<dbReference type="Proteomes" id="UP000011599">
    <property type="component" value="Unassembled WGS sequence"/>
</dbReference>